<dbReference type="EMBL" id="AOIJ01000042">
    <property type="protein sequence ID" value="ELY81345.1"/>
    <property type="molecule type" value="Genomic_DNA"/>
</dbReference>
<comment type="caution">
    <text evidence="4">The sequence shown here is derived from an EMBL/GenBank/DDBJ whole genome shotgun (WGS) entry which is preliminary data.</text>
</comment>
<name>L9Z4A6_9EURY</name>
<gene>
    <name evidence="4" type="ORF">C486_06793</name>
</gene>
<dbReference type="NCBIfam" id="TIGR02537">
    <property type="entry name" value="arch_flag_Nterm"/>
    <property type="match status" value="1"/>
</dbReference>
<dbReference type="Pfam" id="PF07790">
    <property type="entry name" value="Pilin_N"/>
    <property type="match status" value="1"/>
</dbReference>
<feature type="transmembrane region" description="Helical" evidence="2">
    <location>
        <begin position="20"/>
        <end position="44"/>
    </location>
</feature>
<dbReference type="InterPro" id="IPR012859">
    <property type="entry name" value="Pilin_N_archaeal"/>
</dbReference>
<evidence type="ECO:0000256" key="2">
    <source>
        <dbReference type="SAM" id="Phobius"/>
    </source>
</evidence>
<keyword evidence="2" id="KW-0812">Transmembrane</keyword>
<proteinExistence type="predicted"/>
<dbReference type="Proteomes" id="UP000011592">
    <property type="component" value="Unassembled WGS sequence"/>
</dbReference>
<evidence type="ECO:0000256" key="1">
    <source>
        <dbReference type="SAM" id="MobiDB-lite"/>
    </source>
</evidence>
<evidence type="ECO:0000259" key="3">
    <source>
        <dbReference type="Pfam" id="PF07790"/>
    </source>
</evidence>
<protein>
    <recommendedName>
        <fullName evidence="3">Archaeal Type IV pilin N-terminal domain-containing protein</fullName>
    </recommendedName>
</protein>
<reference evidence="4 5" key="1">
    <citation type="journal article" date="2014" name="PLoS Genet.">
        <title>Phylogenetically driven sequencing of extremely halophilic archaea reveals strategies for static and dynamic osmo-response.</title>
        <authorList>
            <person name="Becker E.A."/>
            <person name="Seitzer P.M."/>
            <person name="Tritt A."/>
            <person name="Larsen D."/>
            <person name="Krusor M."/>
            <person name="Yao A.I."/>
            <person name="Wu D."/>
            <person name="Madern D."/>
            <person name="Eisen J.A."/>
            <person name="Darling A.E."/>
            <person name="Facciotti M.T."/>
        </authorList>
    </citation>
    <scope>NUCLEOTIDE SEQUENCE [LARGE SCALE GENOMIC DNA]</scope>
    <source>
        <strain evidence="4 5">JCM 14663</strain>
    </source>
</reference>
<dbReference type="AlphaFoldDB" id="L9Z4A6"/>
<keyword evidence="5" id="KW-1185">Reference proteome</keyword>
<evidence type="ECO:0000313" key="4">
    <source>
        <dbReference type="EMBL" id="ELY81345.1"/>
    </source>
</evidence>
<organism evidence="4 5">
    <name type="scientific">Natrinema gari JCM 14663</name>
    <dbReference type="NCBI Taxonomy" id="1230459"/>
    <lineage>
        <taxon>Archaea</taxon>
        <taxon>Methanobacteriati</taxon>
        <taxon>Methanobacteriota</taxon>
        <taxon>Stenosarchaea group</taxon>
        <taxon>Halobacteria</taxon>
        <taxon>Halobacteriales</taxon>
        <taxon>Natrialbaceae</taxon>
        <taxon>Natrinema</taxon>
    </lineage>
</organism>
<evidence type="ECO:0000313" key="5">
    <source>
        <dbReference type="Proteomes" id="UP000011592"/>
    </source>
</evidence>
<dbReference type="RefSeq" id="WP_008454323.1">
    <property type="nucleotide sequence ID" value="NZ_AOIJ01000042.1"/>
</dbReference>
<keyword evidence="2" id="KW-1133">Transmembrane helix</keyword>
<keyword evidence="2" id="KW-0472">Membrane</keyword>
<feature type="domain" description="Archaeal Type IV pilin N-terminal" evidence="3">
    <location>
        <begin position="17"/>
        <end position="72"/>
    </location>
</feature>
<dbReference type="InterPro" id="IPR013373">
    <property type="entry name" value="Flagellin/pilin_N_arc"/>
</dbReference>
<feature type="compositionally biased region" description="Polar residues" evidence="1">
    <location>
        <begin position="104"/>
        <end position="113"/>
    </location>
</feature>
<sequence>MDLKTLKPKLVGTDNERAVSPVIGVILMVAITVILAAVIAAFVLDLGGSVGQEAQAGVSIEVDEEADEVNVEVTSMGNADYVTLSGTVSGSATPSSYSGDYASTPKSTDNVSMNVGDTATLTDGSGLDGTSGTVTAIAVIEEDGTETQVASEDYDF</sequence>
<accession>L9Z4A6</accession>
<feature type="region of interest" description="Disordered" evidence="1">
    <location>
        <begin position="90"/>
        <end position="113"/>
    </location>
</feature>